<evidence type="ECO:0000256" key="5">
    <source>
        <dbReference type="ARBA" id="ARBA00023235"/>
    </source>
</evidence>
<dbReference type="GO" id="GO:0016829">
    <property type="term" value="F:lyase activity"/>
    <property type="evidence" value="ECO:0007669"/>
    <property type="project" value="UniProtKB-KW"/>
</dbReference>
<keyword evidence="8" id="KW-1185">Reference proteome</keyword>
<accession>A0A1E1KLJ0</accession>
<evidence type="ECO:0000256" key="2">
    <source>
        <dbReference type="ARBA" id="ARBA00004924"/>
    </source>
</evidence>
<evidence type="ECO:0000313" key="8">
    <source>
        <dbReference type="Proteomes" id="UP000178129"/>
    </source>
</evidence>
<proteinExistence type="inferred from homology"/>
<comment type="caution">
    <text evidence="7">The sequence shown here is derived from an EMBL/GenBank/DDBJ whole genome shotgun (WGS) entry which is preliminary data.</text>
</comment>
<keyword evidence="4" id="KW-0576">Peroxisome</keyword>
<comment type="pathway">
    <text evidence="2">Siderophore biosynthesis.</text>
</comment>
<protein>
    <submittedName>
        <fullName evidence="7">Probable carnitinyl-CoA dehydratase</fullName>
    </submittedName>
</protein>
<dbReference type="Pfam" id="PF00378">
    <property type="entry name" value="ECH_1"/>
    <property type="match status" value="1"/>
</dbReference>
<evidence type="ECO:0000256" key="1">
    <source>
        <dbReference type="ARBA" id="ARBA00004275"/>
    </source>
</evidence>
<dbReference type="SUPFAM" id="SSF52096">
    <property type="entry name" value="ClpP/crotonase"/>
    <property type="match status" value="1"/>
</dbReference>
<comment type="similarity">
    <text evidence="3">Belongs to the enoyl-CoA hydratase/isomerase family.</text>
</comment>
<dbReference type="PANTHER" id="PTHR11941">
    <property type="entry name" value="ENOYL-COA HYDRATASE-RELATED"/>
    <property type="match status" value="1"/>
</dbReference>
<dbReference type="STRING" id="914237.A0A1E1KLJ0"/>
<dbReference type="GO" id="GO:0005739">
    <property type="term" value="C:mitochondrion"/>
    <property type="evidence" value="ECO:0007669"/>
    <property type="project" value="TreeGrafter"/>
</dbReference>
<dbReference type="Proteomes" id="UP000178129">
    <property type="component" value="Unassembled WGS sequence"/>
</dbReference>
<dbReference type="InParanoid" id="A0A1E1KLJ0"/>
<evidence type="ECO:0000256" key="3">
    <source>
        <dbReference type="ARBA" id="ARBA00005254"/>
    </source>
</evidence>
<evidence type="ECO:0000256" key="4">
    <source>
        <dbReference type="ARBA" id="ARBA00023140"/>
    </source>
</evidence>
<dbReference type="GO" id="GO:0006635">
    <property type="term" value="P:fatty acid beta-oxidation"/>
    <property type="evidence" value="ECO:0007669"/>
    <property type="project" value="TreeGrafter"/>
</dbReference>
<dbReference type="Gene3D" id="3.90.226.10">
    <property type="entry name" value="2-enoyl-CoA Hydratase, Chain A, domain 1"/>
    <property type="match status" value="1"/>
</dbReference>
<dbReference type="CDD" id="cd06558">
    <property type="entry name" value="crotonase-like"/>
    <property type="match status" value="1"/>
</dbReference>
<name>A0A1E1KLJ0_9HELO</name>
<dbReference type="AlphaFoldDB" id="A0A1E1KLJ0"/>
<keyword evidence="6" id="KW-0456">Lyase</keyword>
<reference evidence="8" key="1">
    <citation type="submission" date="2016-03" db="EMBL/GenBank/DDBJ databases">
        <authorList>
            <person name="Ploux O."/>
        </authorList>
    </citation>
    <scope>NUCLEOTIDE SEQUENCE [LARGE SCALE GENOMIC DNA]</scope>
    <source>
        <strain evidence="8">UK7</strain>
    </source>
</reference>
<organism evidence="7 8">
    <name type="scientific">Rhynchosporium graminicola</name>
    <dbReference type="NCBI Taxonomy" id="2792576"/>
    <lineage>
        <taxon>Eukaryota</taxon>
        <taxon>Fungi</taxon>
        <taxon>Dikarya</taxon>
        <taxon>Ascomycota</taxon>
        <taxon>Pezizomycotina</taxon>
        <taxon>Leotiomycetes</taxon>
        <taxon>Helotiales</taxon>
        <taxon>Ploettnerulaceae</taxon>
        <taxon>Rhynchosporium</taxon>
    </lineage>
</organism>
<evidence type="ECO:0000256" key="6">
    <source>
        <dbReference type="ARBA" id="ARBA00023239"/>
    </source>
</evidence>
<dbReference type="InterPro" id="IPR001753">
    <property type="entry name" value="Enoyl-CoA_hydra/iso"/>
</dbReference>
<dbReference type="InterPro" id="IPR029045">
    <property type="entry name" value="ClpP/crotonase-like_dom_sf"/>
</dbReference>
<comment type="subcellular location">
    <subcellularLocation>
        <location evidence="1">Peroxisome</location>
    </subcellularLocation>
</comment>
<keyword evidence="5" id="KW-0413">Isomerase</keyword>
<dbReference type="FunFam" id="3.90.226.10:FF:000074">
    <property type="entry name" value="Enoyl-CoA hydratase (AFU_orthologue AFUA_2G10650)"/>
    <property type="match status" value="1"/>
</dbReference>
<dbReference type="GO" id="GO:0016853">
    <property type="term" value="F:isomerase activity"/>
    <property type="evidence" value="ECO:0007669"/>
    <property type="project" value="UniProtKB-KW"/>
</dbReference>
<dbReference type="PANTHER" id="PTHR11941:SF152">
    <property type="entry name" value="ENOYL-COA HYDRATASE_ISOMERASE FAMILY PROTEIN (AFU_ORTHOLOGUE AFUA_3G03410)"/>
    <property type="match status" value="1"/>
</dbReference>
<evidence type="ECO:0000313" key="7">
    <source>
        <dbReference type="EMBL" id="CZS97704.1"/>
    </source>
</evidence>
<dbReference type="EMBL" id="FJUW01000013">
    <property type="protein sequence ID" value="CZS97704.1"/>
    <property type="molecule type" value="Genomic_DNA"/>
</dbReference>
<gene>
    <name evidence="7" type="ORF">RCO7_00094</name>
</gene>
<sequence length="289" mass="31620">MSPSPSLRSQPLIYTHFYISFPHPHVVQVTLNRPQKLNCIDLPTSRQIARVWELFDEDETLWVGFITGVGRAFCTGADLGEWNSLNTTSTTNSMSAPGLAGLPRRSGKKPIIAAVNGICMGGGFEMIANCDMIVASSTAIFSLPEIKRGIVPVAGSLPRLVSTIGLQRTSDLVLTGRSVDARTLQAWGLVGRVVDVDVEKEKERGNLGEGREVVDAAVELAKEMCSNSPDALIVGRTGIRLAWEKGSVEDQVGELERDWYPKLVEGDNFKEGIRAFVEKRKPVWVESKL</sequence>
<dbReference type="GO" id="GO:0005777">
    <property type="term" value="C:peroxisome"/>
    <property type="evidence" value="ECO:0007669"/>
    <property type="project" value="UniProtKB-SubCell"/>
</dbReference>